<feature type="signal peptide" evidence="2">
    <location>
        <begin position="1"/>
        <end position="18"/>
    </location>
</feature>
<organism evidence="3 4">
    <name type="scientific">Rhodocollybia butyracea</name>
    <dbReference type="NCBI Taxonomy" id="206335"/>
    <lineage>
        <taxon>Eukaryota</taxon>
        <taxon>Fungi</taxon>
        <taxon>Dikarya</taxon>
        <taxon>Basidiomycota</taxon>
        <taxon>Agaricomycotina</taxon>
        <taxon>Agaricomycetes</taxon>
        <taxon>Agaricomycetidae</taxon>
        <taxon>Agaricales</taxon>
        <taxon>Marasmiineae</taxon>
        <taxon>Omphalotaceae</taxon>
        <taxon>Rhodocollybia</taxon>
    </lineage>
</organism>
<gene>
    <name evidence="3" type="ORF">BDP27DRAFT_1407747</name>
</gene>
<dbReference type="Proteomes" id="UP000772434">
    <property type="component" value="Unassembled WGS sequence"/>
</dbReference>
<keyword evidence="4" id="KW-1185">Reference proteome</keyword>
<protein>
    <submittedName>
        <fullName evidence="3">Uncharacterized protein</fullName>
    </submittedName>
</protein>
<evidence type="ECO:0000313" key="3">
    <source>
        <dbReference type="EMBL" id="KAF9059240.1"/>
    </source>
</evidence>
<feature type="compositionally biased region" description="Polar residues" evidence="1">
    <location>
        <begin position="58"/>
        <end position="69"/>
    </location>
</feature>
<dbReference type="EMBL" id="JADNRY010000315">
    <property type="protein sequence ID" value="KAF9059240.1"/>
    <property type="molecule type" value="Genomic_DNA"/>
</dbReference>
<reference evidence="3" key="1">
    <citation type="submission" date="2020-11" db="EMBL/GenBank/DDBJ databases">
        <authorList>
            <consortium name="DOE Joint Genome Institute"/>
            <person name="Ahrendt S."/>
            <person name="Riley R."/>
            <person name="Andreopoulos W."/>
            <person name="Labutti K."/>
            <person name="Pangilinan J."/>
            <person name="Ruiz-Duenas F.J."/>
            <person name="Barrasa J.M."/>
            <person name="Sanchez-Garcia M."/>
            <person name="Camarero S."/>
            <person name="Miyauchi S."/>
            <person name="Serrano A."/>
            <person name="Linde D."/>
            <person name="Babiker R."/>
            <person name="Drula E."/>
            <person name="Ayuso-Fernandez I."/>
            <person name="Pacheco R."/>
            <person name="Padilla G."/>
            <person name="Ferreira P."/>
            <person name="Barriuso J."/>
            <person name="Kellner H."/>
            <person name="Castanera R."/>
            <person name="Alfaro M."/>
            <person name="Ramirez L."/>
            <person name="Pisabarro A.G."/>
            <person name="Kuo A."/>
            <person name="Tritt A."/>
            <person name="Lipzen A."/>
            <person name="He G."/>
            <person name="Yan M."/>
            <person name="Ng V."/>
            <person name="Cullen D."/>
            <person name="Martin F."/>
            <person name="Rosso M.-N."/>
            <person name="Henrissat B."/>
            <person name="Hibbett D."/>
            <person name="Martinez A.T."/>
            <person name="Grigoriev I.V."/>
        </authorList>
    </citation>
    <scope>NUCLEOTIDE SEQUENCE</scope>
    <source>
        <strain evidence="3">AH 40177</strain>
    </source>
</reference>
<feature type="chain" id="PRO_5040358962" evidence="2">
    <location>
        <begin position="19"/>
        <end position="108"/>
    </location>
</feature>
<sequence>MHFKLALVVASLFTLTVAIPHPPGLPGSLGFPGGLLKSRGLRDLLDLPPFPFTHHSARSPSAGQSTETPNGEEGNGCFILEPNEPCPTPNNALCYDGLGIDCDAASPA</sequence>
<evidence type="ECO:0000313" key="4">
    <source>
        <dbReference type="Proteomes" id="UP000772434"/>
    </source>
</evidence>
<keyword evidence="2" id="KW-0732">Signal</keyword>
<accession>A0A9P5PBJ1</accession>
<comment type="caution">
    <text evidence="3">The sequence shown here is derived from an EMBL/GenBank/DDBJ whole genome shotgun (WGS) entry which is preliminary data.</text>
</comment>
<evidence type="ECO:0000256" key="2">
    <source>
        <dbReference type="SAM" id="SignalP"/>
    </source>
</evidence>
<feature type="region of interest" description="Disordered" evidence="1">
    <location>
        <begin position="52"/>
        <end position="78"/>
    </location>
</feature>
<dbReference type="AlphaFoldDB" id="A0A9P5PBJ1"/>
<proteinExistence type="predicted"/>
<evidence type="ECO:0000256" key="1">
    <source>
        <dbReference type="SAM" id="MobiDB-lite"/>
    </source>
</evidence>
<name>A0A9P5PBJ1_9AGAR</name>